<organism evidence="3 4">
    <name type="scientific">Haloterrigena gelatinilytica</name>
    <dbReference type="NCBI Taxonomy" id="2741724"/>
    <lineage>
        <taxon>Archaea</taxon>
        <taxon>Methanobacteriati</taxon>
        <taxon>Methanobacteriota</taxon>
        <taxon>Stenosarchaea group</taxon>
        <taxon>Halobacteria</taxon>
        <taxon>Halobacteriales</taxon>
        <taxon>Natrialbaceae</taxon>
        <taxon>Haloterrigena</taxon>
    </lineage>
</organism>
<keyword evidence="1" id="KW-0732">Signal</keyword>
<evidence type="ECO:0000256" key="1">
    <source>
        <dbReference type="ARBA" id="ARBA00022729"/>
    </source>
</evidence>
<evidence type="ECO:0008006" key="5">
    <source>
        <dbReference type="Google" id="ProtNLM"/>
    </source>
</evidence>
<sequence>MNRREYLAMGGIVVSGTLAGCSETSADDPNDSEDGGNGEESGEPSFTDIGISTAGSTTVDGEFTVTVSATNEGGAAGDYEDELVATEGPIDLEESVELTDVAPDETATADFGPFSVDHVTECAFELSEADVDHELSIEPLTAAVGETLSLGDGLRATLTDVRYQSSLFYEEYVSELFATQNAGRVFTSPDDATLVVFELELENVGTSSVSLSPAEFAFSESEFYTSLADQSLESAVIDDDPLVGSGETLLGTGVTVDFWLLGQLESTAADGTATLDYHRTSESAADLQWELPLEGEDGPAFPTFELESVDAPAEASGAYDITATIRNTSDVDGRFRGVFQYENDDEWWKLTSATKSRLDVGIAAGESREIRVTNESSSSGEYTYRLAPFDDEWVTTLSS</sequence>
<evidence type="ECO:0000313" key="3">
    <source>
        <dbReference type="EMBL" id="NUB89859.1"/>
    </source>
</evidence>
<dbReference type="InterPro" id="IPR029050">
    <property type="entry name" value="Immunoprotect_excell_Ig-like"/>
</dbReference>
<proteinExistence type="predicted"/>
<evidence type="ECO:0000313" key="4">
    <source>
        <dbReference type="Proteomes" id="UP000728647"/>
    </source>
</evidence>
<dbReference type="OrthoDB" id="270566at2157"/>
<dbReference type="RefSeq" id="WP_174701157.1">
    <property type="nucleotide sequence ID" value="NZ_JABURA010000001.1"/>
</dbReference>
<evidence type="ECO:0000256" key="2">
    <source>
        <dbReference type="SAM" id="MobiDB-lite"/>
    </source>
</evidence>
<feature type="region of interest" description="Disordered" evidence="2">
    <location>
        <begin position="19"/>
        <end position="57"/>
    </location>
</feature>
<protein>
    <recommendedName>
        <fullName evidence="5">DUF4352 domain-containing protein</fullName>
    </recommendedName>
</protein>
<name>A0A8J8GK78_9EURY</name>
<dbReference type="Proteomes" id="UP000728647">
    <property type="component" value="Unassembled WGS sequence"/>
</dbReference>
<comment type="caution">
    <text evidence="3">The sequence shown here is derived from an EMBL/GenBank/DDBJ whole genome shotgun (WGS) entry which is preliminary data.</text>
</comment>
<dbReference type="PROSITE" id="PS51257">
    <property type="entry name" value="PROKAR_LIPOPROTEIN"/>
    <property type="match status" value="1"/>
</dbReference>
<dbReference type="EMBL" id="JABURA010000001">
    <property type="protein sequence ID" value="NUB89859.1"/>
    <property type="molecule type" value="Genomic_DNA"/>
</dbReference>
<feature type="compositionally biased region" description="Acidic residues" evidence="2">
    <location>
        <begin position="25"/>
        <end position="42"/>
    </location>
</feature>
<dbReference type="Gene3D" id="2.60.40.1240">
    <property type="match status" value="1"/>
</dbReference>
<accession>A0A8J8GK78</accession>
<gene>
    <name evidence="3" type="ORF">HT576_02250</name>
</gene>
<reference evidence="3" key="1">
    <citation type="submission" date="2020-06" db="EMBL/GenBank/DDBJ databases">
        <title>Haloterrigena sp. nov., an extremely halophilic archaeon isolated from a saline sediment.</title>
        <authorList>
            <person name="Liu B.-B."/>
        </authorList>
    </citation>
    <scope>NUCLEOTIDE SEQUENCE</scope>
    <source>
        <strain evidence="3">SYSU A121-1</strain>
    </source>
</reference>
<dbReference type="AlphaFoldDB" id="A0A8J8GK78"/>